<gene>
    <name evidence="2" type="ORF">TSUD_398110</name>
</gene>
<keyword evidence="3" id="KW-1185">Reference proteome</keyword>
<dbReference type="EMBL" id="DF973846">
    <property type="protein sequence ID" value="GAU41115.1"/>
    <property type="molecule type" value="Genomic_DNA"/>
</dbReference>
<dbReference type="OrthoDB" id="10552781at2759"/>
<accession>A0A2Z6NYP6</accession>
<reference evidence="3" key="1">
    <citation type="journal article" date="2017" name="Front. Plant Sci.">
        <title>Climate Clever Clovers: New Paradigm to Reduce the Environmental Footprint of Ruminants by Breeding Low Methanogenic Forages Utilizing Haplotype Variation.</title>
        <authorList>
            <person name="Kaur P."/>
            <person name="Appels R."/>
            <person name="Bayer P.E."/>
            <person name="Keeble-Gagnere G."/>
            <person name="Wang J."/>
            <person name="Hirakawa H."/>
            <person name="Shirasawa K."/>
            <person name="Vercoe P."/>
            <person name="Stefanova K."/>
            <person name="Durmic Z."/>
            <person name="Nichols P."/>
            <person name="Revell C."/>
            <person name="Isobe S.N."/>
            <person name="Edwards D."/>
            <person name="Erskine W."/>
        </authorList>
    </citation>
    <scope>NUCLEOTIDE SEQUENCE [LARGE SCALE GENOMIC DNA]</scope>
    <source>
        <strain evidence="3">cv. Daliak</strain>
    </source>
</reference>
<dbReference type="Proteomes" id="UP000242715">
    <property type="component" value="Unassembled WGS sequence"/>
</dbReference>
<feature type="region of interest" description="Disordered" evidence="1">
    <location>
        <begin position="111"/>
        <end position="160"/>
    </location>
</feature>
<evidence type="ECO:0000313" key="3">
    <source>
        <dbReference type="Proteomes" id="UP000242715"/>
    </source>
</evidence>
<feature type="compositionally biased region" description="Basic and acidic residues" evidence="1">
    <location>
        <begin position="138"/>
        <end position="154"/>
    </location>
</feature>
<protein>
    <submittedName>
        <fullName evidence="2">Uncharacterized protein</fullName>
    </submittedName>
</protein>
<evidence type="ECO:0000256" key="1">
    <source>
        <dbReference type="SAM" id="MobiDB-lite"/>
    </source>
</evidence>
<proteinExistence type="predicted"/>
<sequence>MANSPAYRFFPPNMMTEARPMTRPGQFDDLPWNKSMASFSCKCLTYLEHKLEVDTLITDDLKKRLKQMQESDADPELIDIIHCNIQYMLALLEKVTAEIALEKKRIAEAQKHTTEVPKKQVKRPRKVLPVSDQQMNIEKGKQTTEVPKQQEKKLRLITNN</sequence>
<organism evidence="2 3">
    <name type="scientific">Trifolium subterraneum</name>
    <name type="common">Subterranean clover</name>
    <dbReference type="NCBI Taxonomy" id="3900"/>
    <lineage>
        <taxon>Eukaryota</taxon>
        <taxon>Viridiplantae</taxon>
        <taxon>Streptophyta</taxon>
        <taxon>Embryophyta</taxon>
        <taxon>Tracheophyta</taxon>
        <taxon>Spermatophyta</taxon>
        <taxon>Magnoliopsida</taxon>
        <taxon>eudicotyledons</taxon>
        <taxon>Gunneridae</taxon>
        <taxon>Pentapetalae</taxon>
        <taxon>rosids</taxon>
        <taxon>fabids</taxon>
        <taxon>Fabales</taxon>
        <taxon>Fabaceae</taxon>
        <taxon>Papilionoideae</taxon>
        <taxon>50 kb inversion clade</taxon>
        <taxon>NPAAA clade</taxon>
        <taxon>Hologalegina</taxon>
        <taxon>IRL clade</taxon>
        <taxon>Trifolieae</taxon>
        <taxon>Trifolium</taxon>
    </lineage>
</organism>
<evidence type="ECO:0000313" key="2">
    <source>
        <dbReference type="EMBL" id="GAU41115.1"/>
    </source>
</evidence>
<name>A0A2Z6NYP6_TRISU</name>
<dbReference type="AlphaFoldDB" id="A0A2Z6NYP6"/>